<keyword evidence="2" id="KW-1185">Reference proteome</keyword>
<evidence type="ECO:0000313" key="2">
    <source>
        <dbReference type="Proteomes" id="UP001596091"/>
    </source>
</evidence>
<evidence type="ECO:0000313" key="1">
    <source>
        <dbReference type="EMBL" id="MFC5865041.1"/>
    </source>
</evidence>
<sequence>MTAELQFLEAWIPEKMEPGTVFLLEGPNAVGQGGNPFVAVLACPGCGTVGLITRRQLHGFETMICGGDNCSAEFGFDGETIRYRAPQ</sequence>
<gene>
    <name evidence="1" type="ORF">ACFPT7_22220</name>
</gene>
<reference evidence="2" key="1">
    <citation type="journal article" date="2019" name="Int. J. Syst. Evol. Microbiol.">
        <title>The Global Catalogue of Microorganisms (GCM) 10K type strain sequencing project: providing services to taxonomists for standard genome sequencing and annotation.</title>
        <authorList>
            <consortium name="The Broad Institute Genomics Platform"/>
            <consortium name="The Broad Institute Genome Sequencing Center for Infectious Disease"/>
            <person name="Wu L."/>
            <person name="Ma J."/>
        </authorList>
    </citation>
    <scope>NUCLEOTIDE SEQUENCE [LARGE SCALE GENOMIC DNA]</scope>
    <source>
        <strain evidence="2">JCM 4087</strain>
    </source>
</reference>
<dbReference type="RefSeq" id="WP_263332079.1">
    <property type="nucleotide sequence ID" value="NZ_JAGSYH010000001.1"/>
</dbReference>
<name>A0ABW1ELA6_9BACT</name>
<organism evidence="1 2">
    <name type="scientific">Acidicapsa dinghuensis</name>
    <dbReference type="NCBI Taxonomy" id="2218256"/>
    <lineage>
        <taxon>Bacteria</taxon>
        <taxon>Pseudomonadati</taxon>
        <taxon>Acidobacteriota</taxon>
        <taxon>Terriglobia</taxon>
        <taxon>Terriglobales</taxon>
        <taxon>Acidobacteriaceae</taxon>
        <taxon>Acidicapsa</taxon>
    </lineage>
</organism>
<proteinExistence type="predicted"/>
<accession>A0ABW1ELA6</accession>
<protein>
    <submittedName>
        <fullName evidence="1">Uncharacterized protein</fullName>
    </submittedName>
</protein>
<comment type="caution">
    <text evidence="1">The sequence shown here is derived from an EMBL/GenBank/DDBJ whole genome shotgun (WGS) entry which is preliminary data.</text>
</comment>
<dbReference type="EMBL" id="JBHSPH010000010">
    <property type="protein sequence ID" value="MFC5865041.1"/>
    <property type="molecule type" value="Genomic_DNA"/>
</dbReference>
<dbReference type="Proteomes" id="UP001596091">
    <property type="component" value="Unassembled WGS sequence"/>
</dbReference>